<dbReference type="GO" id="GO:0016485">
    <property type="term" value="P:protein processing"/>
    <property type="evidence" value="ECO:0007669"/>
    <property type="project" value="TreeGrafter"/>
</dbReference>
<dbReference type="Pfam" id="PF01431">
    <property type="entry name" value="Peptidase_M13"/>
    <property type="match status" value="1"/>
</dbReference>
<organism evidence="11 12">
    <name type="scientific">Maricaulis maris</name>
    <dbReference type="NCBI Taxonomy" id="74318"/>
    <lineage>
        <taxon>Bacteria</taxon>
        <taxon>Pseudomonadati</taxon>
        <taxon>Pseudomonadota</taxon>
        <taxon>Alphaproteobacteria</taxon>
        <taxon>Maricaulales</taxon>
        <taxon>Maricaulaceae</taxon>
        <taxon>Maricaulis</taxon>
    </lineage>
</organism>
<keyword evidence="3" id="KW-0645">Protease</keyword>
<dbReference type="InterPro" id="IPR000718">
    <property type="entry name" value="Peptidase_M13"/>
</dbReference>
<proteinExistence type="inferred from homology"/>
<gene>
    <name evidence="11" type="ORF">C7435_0285</name>
</gene>
<evidence type="ECO:0000256" key="8">
    <source>
        <dbReference type="SAM" id="SignalP"/>
    </source>
</evidence>
<keyword evidence="6" id="KW-0862">Zinc</keyword>
<dbReference type="Gene3D" id="1.10.1380.10">
    <property type="entry name" value="Neutral endopeptidase , domain2"/>
    <property type="match status" value="1"/>
</dbReference>
<dbReference type="GO" id="GO:0005886">
    <property type="term" value="C:plasma membrane"/>
    <property type="evidence" value="ECO:0007669"/>
    <property type="project" value="TreeGrafter"/>
</dbReference>
<dbReference type="InterPro" id="IPR042089">
    <property type="entry name" value="Peptidase_M13_dom_2"/>
</dbReference>
<evidence type="ECO:0000256" key="3">
    <source>
        <dbReference type="ARBA" id="ARBA00022670"/>
    </source>
</evidence>
<comment type="similarity">
    <text evidence="2">Belongs to the peptidase M13 family.</text>
</comment>
<evidence type="ECO:0000313" key="12">
    <source>
        <dbReference type="Proteomes" id="UP000273675"/>
    </source>
</evidence>
<dbReference type="PANTHER" id="PTHR11733:SF167">
    <property type="entry name" value="FI17812P1-RELATED"/>
    <property type="match status" value="1"/>
</dbReference>
<dbReference type="AlphaFoldDB" id="A0A495DLN4"/>
<sequence>MKHILRAGVAGIALSLTALGPTLAQDAILGDWGVETAHVSDTLNPGDDFFRYVNEGWLDTTEIPAGFSSYTAFHELYLQSEERIEGIIRDSAAAHAPAGTLAQQVGNLYASYMNVDAINALGIDPVRPGLAPITDADSHDDIAAVMGMLGHASIFGTSVQRDEGDPSHYILYLNQGGLHLPTRDYYLLEDERFVEYRAAYRAYIADVFGFLGLDDGEARADRIIALETAMANVHWTPAESRDRVATYNPTSLAELRELAPGFDWDAFFETADYADQENFIVSQTSAITGLAAVFADTPVETWRDYLTFAYVNSNTNLLSEEIYNRSFDFWGRTMSGAQEPRPRDRRAIQFVNGNLGQAIGQIYVEQYFPPEHKEQMDELVDYLRRALEERIETLEWMDAETRTEALDKLDKFLPKVGYPEVWPDYSEIEIRSDDLFGNAWRINAWFRADSRDRLRGPIRDWEWGMSPQTVNAYYNSTGNQIVFPAAILQPPFFDPNADPAVNFGGIGAVIGHEIGHGFDDQGSQSDGDGVLRNWWTESSREQFDARTDRIIAQYEQFSPIEGMHVDGQLTLGENIGDIGGLSMAHRAYQMYLADHGNEAPVLDGYTGEQRFFMSWAQVWRVIQLDDAARSQLLSDPHSPGQYRANGVVRNMDAWYEAFGVTEDNDLYLPPEERVSIW</sequence>
<dbReference type="OrthoDB" id="9775677at2"/>
<feature type="domain" description="Peptidase M13 N-terminal" evidence="10">
    <location>
        <begin position="45"/>
        <end position="419"/>
    </location>
</feature>
<dbReference type="InterPro" id="IPR008753">
    <property type="entry name" value="Peptidase_M13_N"/>
</dbReference>
<evidence type="ECO:0000256" key="6">
    <source>
        <dbReference type="ARBA" id="ARBA00022833"/>
    </source>
</evidence>
<evidence type="ECO:0000256" key="1">
    <source>
        <dbReference type="ARBA" id="ARBA00001947"/>
    </source>
</evidence>
<feature type="signal peptide" evidence="8">
    <location>
        <begin position="1"/>
        <end position="24"/>
    </location>
</feature>
<keyword evidence="8" id="KW-0732">Signal</keyword>
<keyword evidence="7" id="KW-0482">Metalloprotease</keyword>
<dbReference type="Proteomes" id="UP000273675">
    <property type="component" value="Unassembled WGS sequence"/>
</dbReference>
<accession>A0A495DLN4</accession>
<comment type="caution">
    <text evidence="11">The sequence shown here is derived from an EMBL/GenBank/DDBJ whole genome shotgun (WGS) entry which is preliminary data.</text>
</comment>
<dbReference type="PANTHER" id="PTHR11733">
    <property type="entry name" value="ZINC METALLOPROTEASE FAMILY M13 NEPRILYSIN-RELATED"/>
    <property type="match status" value="1"/>
</dbReference>
<name>A0A495DLN4_9PROT</name>
<evidence type="ECO:0000256" key="7">
    <source>
        <dbReference type="ARBA" id="ARBA00023049"/>
    </source>
</evidence>
<dbReference type="EMBL" id="RBIM01000001">
    <property type="protein sequence ID" value="RKR03843.1"/>
    <property type="molecule type" value="Genomic_DNA"/>
</dbReference>
<dbReference type="GO" id="GO:0046872">
    <property type="term" value="F:metal ion binding"/>
    <property type="evidence" value="ECO:0007669"/>
    <property type="project" value="UniProtKB-KW"/>
</dbReference>
<reference evidence="11 12" key="1">
    <citation type="submission" date="2018-10" db="EMBL/GenBank/DDBJ databases">
        <title>Genomic Encyclopedia of Type Strains, Phase IV (KMG-IV): sequencing the most valuable type-strain genomes for metagenomic binning, comparative biology and taxonomic classification.</title>
        <authorList>
            <person name="Goeker M."/>
        </authorList>
    </citation>
    <scope>NUCLEOTIDE SEQUENCE [LARGE SCALE GENOMIC DNA]</scope>
    <source>
        <strain evidence="11 12">DSM 4734</strain>
    </source>
</reference>
<dbReference type="RefSeq" id="WP_121209743.1">
    <property type="nucleotide sequence ID" value="NZ_RBIM01000001.1"/>
</dbReference>
<dbReference type="PROSITE" id="PS51885">
    <property type="entry name" value="NEPRILYSIN"/>
    <property type="match status" value="1"/>
</dbReference>
<dbReference type="InterPro" id="IPR018497">
    <property type="entry name" value="Peptidase_M13_C"/>
</dbReference>
<evidence type="ECO:0000256" key="5">
    <source>
        <dbReference type="ARBA" id="ARBA00022801"/>
    </source>
</evidence>
<dbReference type="PRINTS" id="PR00786">
    <property type="entry name" value="NEPRILYSIN"/>
</dbReference>
<evidence type="ECO:0000256" key="4">
    <source>
        <dbReference type="ARBA" id="ARBA00022723"/>
    </source>
</evidence>
<dbReference type="GO" id="GO:0004222">
    <property type="term" value="F:metalloendopeptidase activity"/>
    <property type="evidence" value="ECO:0007669"/>
    <property type="project" value="InterPro"/>
</dbReference>
<dbReference type="CDD" id="cd08662">
    <property type="entry name" value="M13"/>
    <property type="match status" value="1"/>
</dbReference>
<keyword evidence="5" id="KW-0378">Hydrolase</keyword>
<evidence type="ECO:0000259" key="9">
    <source>
        <dbReference type="Pfam" id="PF01431"/>
    </source>
</evidence>
<evidence type="ECO:0000256" key="2">
    <source>
        <dbReference type="ARBA" id="ARBA00007357"/>
    </source>
</evidence>
<dbReference type="InterPro" id="IPR024079">
    <property type="entry name" value="MetalloPept_cat_dom_sf"/>
</dbReference>
<feature type="domain" description="Peptidase M13 C-terminal" evidence="9">
    <location>
        <begin position="471"/>
        <end position="674"/>
    </location>
</feature>
<dbReference type="Gene3D" id="3.40.390.10">
    <property type="entry name" value="Collagenase (Catalytic Domain)"/>
    <property type="match status" value="1"/>
</dbReference>
<dbReference type="Pfam" id="PF05649">
    <property type="entry name" value="Peptidase_M13_N"/>
    <property type="match status" value="1"/>
</dbReference>
<keyword evidence="4" id="KW-0479">Metal-binding</keyword>
<dbReference type="SUPFAM" id="SSF55486">
    <property type="entry name" value="Metalloproteases ('zincins'), catalytic domain"/>
    <property type="match status" value="1"/>
</dbReference>
<protein>
    <submittedName>
        <fullName evidence="11">Endothelin-converting enzyme/putative endopeptidase</fullName>
    </submittedName>
</protein>
<evidence type="ECO:0000259" key="10">
    <source>
        <dbReference type="Pfam" id="PF05649"/>
    </source>
</evidence>
<comment type="cofactor">
    <cofactor evidence="1">
        <name>Zn(2+)</name>
        <dbReference type="ChEBI" id="CHEBI:29105"/>
    </cofactor>
</comment>
<feature type="chain" id="PRO_5019843133" evidence="8">
    <location>
        <begin position="25"/>
        <end position="677"/>
    </location>
</feature>
<evidence type="ECO:0000313" key="11">
    <source>
        <dbReference type="EMBL" id="RKR03843.1"/>
    </source>
</evidence>